<name>A0A813LLA2_POLGL</name>
<feature type="non-terminal residue" evidence="3">
    <location>
        <position position="1"/>
    </location>
</feature>
<reference evidence="3" key="1">
    <citation type="submission" date="2021-02" db="EMBL/GenBank/DDBJ databases">
        <authorList>
            <person name="Dougan E. K."/>
            <person name="Rhodes N."/>
            <person name="Thang M."/>
            <person name="Chan C."/>
        </authorList>
    </citation>
    <scope>NUCLEOTIDE SEQUENCE</scope>
</reference>
<feature type="compositionally biased region" description="Polar residues" evidence="1">
    <location>
        <begin position="1"/>
        <end position="11"/>
    </location>
</feature>
<feature type="region of interest" description="Disordered" evidence="1">
    <location>
        <begin position="1"/>
        <end position="24"/>
    </location>
</feature>
<proteinExistence type="predicted"/>
<protein>
    <submittedName>
        <fullName evidence="3">Uncharacterized protein</fullName>
    </submittedName>
</protein>
<feature type="compositionally biased region" description="Polar residues" evidence="1">
    <location>
        <begin position="90"/>
        <end position="103"/>
    </location>
</feature>
<accession>A0A813LLA2</accession>
<evidence type="ECO:0000313" key="5">
    <source>
        <dbReference type="Proteomes" id="UP000654075"/>
    </source>
</evidence>
<keyword evidence="5" id="KW-1185">Reference proteome</keyword>
<comment type="caution">
    <text evidence="3">The sequence shown here is derived from an EMBL/GenBank/DDBJ whole genome shotgun (WGS) entry which is preliminary data.</text>
</comment>
<evidence type="ECO:0000313" key="2">
    <source>
        <dbReference type="EMBL" id="CAE8604466.1"/>
    </source>
</evidence>
<evidence type="ECO:0000313" key="3">
    <source>
        <dbReference type="EMBL" id="CAE8731128.1"/>
    </source>
</evidence>
<sequence>MWQACCSSASVTIDDINPPTAEDDAPESLKLQAVFAKSEVPQDPAVIAGAGAEADAELQSQQFVEESDLAKAEDKPEEEQEGERLGKQPESIQKAYSSVSLHG</sequence>
<dbReference type="EMBL" id="CAJNNV010016477">
    <property type="protein sequence ID" value="CAE8604466.1"/>
    <property type="molecule type" value="Genomic_DNA"/>
</dbReference>
<dbReference type="Proteomes" id="UP000626109">
    <property type="component" value="Unassembled WGS sequence"/>
</dbReference>
<gene>
    <name evidence="2" type="ORF">PGLA1383_LOCUS22626</name>
    <name evidence="3" type="ORF">PGLA2088_LOCUS45916</name>
</gene>
<dbReference type="Proteomes" id="UP000654075">
    <property type="component" value="Unassembled WGS sequence"/>
</dbReference>
<organism evidence="3 4">
    <name type="scientific">Polarella glacialis</name>
    <name type="common">Dinoflagellate</name>
    <dbReference type="NCBI Taxonomy" id="89957"/>
    <lineage>
        <taxon>Eukaryota</taxon>
        <taxon>Sar</taxon>
        <taxon>Alveolata</taxon>
        <taxon>Dinophyceae</taxon>
        <taxon>Suessiales</taxon>
        <taxon>Suessiaceae</taxon>
        <taxon>Polarella</taxon>
    </lineage>
</organism>
<evidence type="ECO:0000256" key="1">
    <source>
        <dbReference type="SAM" id="MobiDB-lite"/>
    </source>
</evidence>
<feature type="region of interest" description="Disordered" evidence="1">
    <location>
        <begin position="67"/>
        <end position="103"/>
    </location>
</feature>
<dbReference type="AlphaFoldDB" id="A0A813LLA2"/>
<evidence type="ECO:0000313" key="4">
    <source>
        <dbReference type="Proteomes" id="UP000626109"/>
    </source>
</evidence>
<dbReference type="EMBL" id="CAJNNW010035966">
    <property type="protein sequence ID" value="CAE8731128.1"/>
    <property type="molecule type" value="Genomic_DNA"/>
</dbReference>